<reference evidence="1" key="1">
    <citation type="submission" date="2020-04" db="EMBL/GenBank/DDBJ databases">
        <authorList>
            <person name="Chiriac C."/>
            <person name="Salcher M."/>
            <person name="Ghai R."/>
            <person name="Kavagutti S V."/>
        </authorList>
    </citation>
    <scope>NUCLEOTIDE SEQUENCE</scope>
</reference>
<protein>
    <submittedName>
        <fullName evidence="1">Uncharacterized protein</fullName>
    </submittedName>
</protein>
<name>A0A6J5MUC7_9CAUD</name>
<evidence type="ECO:0000313" key="1">
    <source>
        <dbReference type="EMBL" id="CAB4148676.1"/>
    </source>
</evidence>
<sequence length="151" mass="17178">MSTFYEITQVIKNKLQEDLFVNTVTTGDIFKVDLNKQTIFPLSHIIINSVSYQGAVLNYNISILCMDIVDESKSKVTDIFLGNDNEQDVLNTQLAVANRFLEVLRRGALAEDYELVNNSANIEFFTERFENKIAGVTFTFDMAIQNNMTKC</sequence>
<proteinExistence type="predicted"/>
<gene>
    <name evidence="1" type="ORF">UFOVP531_17</name>
</gene>
<dbReference type="EMBL" id="LR796512">
    <property type="protein sequence ID" value="CAB4148676.1"/>
    <property type="molecule type" value="Genomic_DNA"/>
</dbReference>
<accession>A0A6J5MUC7</accession>
<organism evidence="1">
    <name type="scientific">uncultured Caudovirales phage</name>
    <dbReference type="NCBI Taxonomy" id="2100421"/>
    <lineage>
        <taxon>Viruses</taxon>
        <taxon>Duplodnaviria</taxon>
        <taxon>Heunggongvirae</taxon>
        <taxon>Uroviricota</taxon>
        <taxon>Caudoviricetes</taxon>
        <taxon>Peduoviridae</taxon>
        <taxon>Maltschvirus</taxon>
        <taxon>Maltschvirus maltsch</taxon>
    </lineage>
</organism>